<comment type="subcellular location">
    <subcellularLocation>
        <location evidence="1">Secreted</location>
    </subcellularLocation>
</comment>
<dbReference type="GO" id="GO:0007417">
    <property type="term" value="P:central nervous system development"/>
    <property type="evidence" value="ECO:0007669"/>
    <property type="project" value="TreeGrafter"/>
</dbReference>
<dbReference type="GO" id="GO:0010001">
    <property type="term" value="P:glial cell differentiation"/>
    <property type="evidence" value="ECO:0007669"/>
    <property type="project" value="TreeGrafter"/>
</dbReference>
<dbReference type="GO" id="GO:0072534">
    <property type="term" value="C:perineuronal net"/>
    <property type="evidence" value="ECO:0007669"/>
    <property type="project" value="TreeGrafter"/>
</dbReference>
<reference evidence="8" key="2">
    <citation type="submission" date="2025-08" db="UniProtKB">
        <authorList>
            <consortium name="Ensembl"/>
        </authorList>
    </citation>
    <scope>IDENTIFICATION</scope>
</reference>
<feature type="region of interest" description="Disordered" evidence="5">
    <location>
        <begin position="305"/>
        <end position="334"/>
    </location>
</feature>
<dbReference type="SMART" id="SM00406">
    <property type="entry name" value="IGv"/>
    <property type="match status" value="1"/>
</dbReference>
<dbReference type="AlphaFoldDB" id="A0A674HRI9"/>
<evidence type="ECO:0000259" key="7">
    <source>
        <dbReference type="PROSITE" id="PS50835"/>
    </source>
</evidence>
<keyword evidence="3" id="KW-0677">Repeat</keyword>
<dbReference type="InterPro" id="IPR016186">
    <property type="entry name" value="C-type_lectin-like/link_sf"/>
</dbReference>
<feature type="chain" id="PRO_5025491433" evidence="6">
    <location>
        <begin position="21"/>
        <end position="352"/>
    </location>
</feature>
<sequence length="352" mass="38464">MHRLLLLGCLWLLAAPPGSSIFQRPTGTPAPLQLQYLLEPLHPTVHTRRGATATLPCVLRALPHNYRVKWSKVEPANYGESIIIITNGLLHKNYGPLGPRVRLRHGHRYDASLTISDVALEDEGRYRCQLVNGLEDESISLTLHLEGVVFPYQPSNGRYKFNYHEAKRACEQQDSRLATYQQLYKGEGCPKELPSAPNYACVGMARRGMPLPSCLSPHSLDGGSGLVQRRLDAGRDRALPHHQRAGAVRRPPAPARCAHLRRQGQAEGSIRRFLLHLCSSRYCPILLTAPPSSAAHPGLTCGVPASSPRPRLLHPRPPELQGGSTGLSQPRRCPGQSGAALLGLEVLSAGSL</sequence>
<accession>A0A674HRI9</accession>
<dbReference type="InterPro" id="IPR000538">
    <property type="entry name" value="Link_dom"/>
</dbReference>
<dbReference type="GO" id="GO:0045202">
    <property type="term" value="C:synapse"/>
    <property type="evidence" value="ECO:0007669"/>
    <property type="project" value="TreeGrafter"/>
</dbReference>
<organism evidence="8 9">
    <name type="scientific">Taeniopygia guttata</name>
    <name type="common">Zebra finch</name>
    <name type="synonym">Poephila guttata</name>
    <dbReference type="NCBI Taxonomy" id="59729"/>
    <lineage>
        <taxon>Eukaryota</taxon>
        <taxon>Metazoa</taxon>
        <taxon>Chordata</taxon>
        <taxon>Craniata</taxon>
        <taxon>Vertebrata</taxon>
        <taxon>Euteleostomi</taxon>
        <taxon>Archelosauria</taxon>
        <taxon>Archosauria</taxon>
        <taxon>Dinosauria</taxon>
        <taxon>Saurischia</taxon>
        <taxon>Theropoda</taxon>
        <taxon>Coelurosauria</taxon>
        <taxon>Aves</taxon>
        <taxon>Neognathae</taxon>
        <taxon>Neoaves</taxon>
        <taxon>Telluraves</taxon>
        <taxon>Australaves</taxon>
        <taxon>Passeriformes</taxon>
        <taxon>Passeroidea</taxon>
        <taxon>Estrildidae</taxon>
        <taxon>Estrildinae</taxon>
        <taxon>Taeniopygia</taxon>
    </lineage>
</organism>
<dbReference type="SMART" id="SM00445">
    <property type="entry name" value="LINK"/>
    <property type="match status" value="1"/>
</dbReference>
<dbReference type="SUPFAM" id="SSF56436">
    <property type="entry name" value="C-type lectin-like"/>
    <property type="match status" value="1"/>
</dbReference>
<dbReference type="GO" id="GO:0005540">
    <property type="term" value="F:hyaluronic acid binding"/>
    <property type="evidence" value="ECO:0007669"/>
    <property type="project" value="InterPro"/>
</dbReference>
<dbReference type="GO" id="GO:0005615">
    <property type="term" value="C:extracellular space"/>
    <property type="evidence" value="ECO:0007669"/>
    <property type="project" value="TreeGrafter"/>
</dbReference>
<dbReference type="InterPro" id="IPR013783">
    <property type="entry name" value="Ig-like_fold"/>
</dbReference>
<dbReference type="GO" id="GO:0001501">
    <property type="term" value="P:skeletal system development"/>
    <property type="evidence" value="ECO:0007669"/>
    <property type="project" value="TreeGrafter"/>
</dbReference>
<keyword evidence="9" id="KW-1185">Reference proteome</keyword>
<dbReference type="GO" id="GO:0002052">
    <property type="term" value="P:positive regulation of neuroblast proliferation"/>
    <property type="evidence" value="ECO:0007669"/>
    <property type="project" value="TreeGrafter"/>
</dbReference>
<evidence type="ECO:0000256" key="5">
    <source>
        <dbReference type="SAM" id="MobiDB-lite"/>
    </source>
</evidence>
<evidence type="ECO:0000256" key="1">
    <source>
        <dbReference type="ARBA" id="ARBA00004613"/>
    </source>
</evidence>
<name>A0A674HRI9_TAEGU</name>
<dbReference type="Gene3D" id="3.10.100.10">
    <property type="entry name" value="Mannose-Binding Protein A, subunit A"/>
    <property type="match status" value="1"/>
</dbReference>
<dbReference type="InParanoid" id="A0A674HRI9"/>
<evidence type="ECO:0000313" key="9">
    <source>
        <dbReference type="Proteomes" id="UP000007754"/>
    </source>
</evidence>
<dbReference type="InterPro" id="IPR016187">
    <property type="entry name" value="CTDL_fold"/>
</dbReference>
<evidence type="ECO:0000256" key="3">
    <source>
        <dbReference type="ARBA" id="ARBA00022737"/>
    </source>
</evidence>
<dbReference type="GO" id="GO:0007155">
    <property type="term" value="P:cell adhesion"/>
    <property type="evidence" value="ECO:0007669"/>
    <property type="project" value="InterPro"/>
</dbReference>
<reference evidence="8 9" key="1">
    <citation type="journal article" date="2010" name="Nature">
        <title>The genome of a songbird.</title>
        <authorList>
            <person name="Warren W.C."/>
            <person name="Clayton D.F."/>
            <person name="Ellegren H."/>
            <person name="Arnold A.P."/>
            <person name="Hillier L.W."/>
            <person name="Kunstner A."/>
            <person name="Searle S."/>
            <person name="White S."/>
            <person name="Vilella A.J."/>
            <person name="Fairley S."/>
            <person name="Heger A."/>
            <person name="Kong L."/>
            <person name="Ponting C.P."/>
            <person name="Jarvis E.D."/>
            <person name="Mello C.V."/>
            <person name="Minx P."/>
            <person name="Lovell P."/>
            <person name="Velho T.A."/>
            <person name="Ferris M."/>
            <person name="Balakrishnan C.N."/>
            <person name="Sinha S."/>
            <person name="Blatti C."/>
            <person name="London S.E."/>
            <person name="Li Y."/>
            <person name="Lin Y.C."/>
            <person name="George J."/>
            <person name="Sweedler J."/>
            <person name="Southey B."/>
            <person name="Gunaratne P."/>
            <person name="Watson M."/>
            <person name="Nam K."/>
            <person name="Backstrom N."/>
            <person name="Smeds L."/>
            <person name="Nabholz B."/>
            <person name="Itoh Y."/>
            <person name="Whitney O."/>
            <person name="Pfenning A.R."/>
            <person name="Howard J."/>
            <person name="Volker M."/>
            <person name="Skinner B.M."/>
            <person name="Griffin D.K."/>
            <person name="Ye L."/>
            <person name="McLaren W.M."/>
            <person name="Flicek P."/>
            <person name="Quesada V."/>
            <person name="Velasco G."/>
            <person name="Lopez-Otin C."/>
            <person name="Puente X.S."/>
            <person name="Olender T."/>
            <person name="Lancet D."/>
            <person name="Smit A.F."/>
            <person name="Hubley R."/>
            <person name="Konkel M.K."/>
            <person name="Walker J.A."/>
            <person name="Batzer M.A."/>
            <person name="Gu W."/>
            <person name="Pollock D.D."/>
            <person name="Chen L."/>
            <person name="Cheng Z."/>
            <person name="Eichler E.E."/>
            <person name="Stapley J."/>
            <person name="Slate J."/>
            <person name="Ekblom R."/>
            <person name="Birkhead T."/>
            <person name="Burke T."/>
            <person name="Burt D."/>
            <person name="Scharff C."/>
            <person name="Adam I."/>
            <person name="Richard H."/>
            <person name="Sultan M."/>
            <person name="Soldatov A."/>
            <person name="Lehrach H."/>
            <person name="Edwards S.V."/>
            <person name="Yang S.P."/>
            <person name="Li X."/>
            <person name="Graves T."/>
            <person name="Fulton L."/>
            <person name="Nelson J."/>
            <person name="Chinwalla A."/>
            <person name="Hou S."/>
            <person name="Mardis E.R."/>
            <person name="Wilson R.K."/>
        </authorList>
    </citation>
    <scope>NUCLEOTIDE SEQUENCE [LARGE SCALE GENOMIC DNA]</scope>
</reference>
<evidence type="ECO:0000313" key="8">
    <source>
        <dbReference type="Ensembl" id="ENSTGUP00000037140.1"/>
    </source>
</evidence>
<evidence type="ECO:0000256" key="2">
    <source>
        <dbReference type="ARBA" id="ARBA00022525"/>
    </source>
</evidence>
<keyword evidence="2" id="KW-0964">Secreted</keyword>
<dbReference type="InterPro" id="IPR007110">
    <property type="entry name" value="Ig-like_dom"/>
</dbReference>
<evidence type="ECO:0000256" key="6">
    <source>
        <dbReference type="SAM" id="SignalP"/>
    </source>
</evidence>
<reference evidence="8" key="3">
    <citation type="submission" date="2025-09" db="UniProtKB">
        <authorList>
            <consortium name="Ensembl"/>
        </authorList>
    </citation>
    <scope>IDENTIFICATION</scope>
</reference>
<dbReference type="Pfam" id="PF07686">
    <property type="entry name" value="V-set"/>
    <property type="match status" value="1"/>
</dbReference>
<dbReference type="SUPFAM" id="SSF48726">
    <property type="entry name" value="Immunoglobulin"/>
    <property type="match status" value="1"/>
</dbReference>
<feature type="signal peptide" evidence="6">
    <location>
        <begin position="1"/>
        <end position="20"/>
    </location>
</feature>
<dbReference type="InterPro" id="IPR036179">
    <property type="entry name" value="Ig-like_dom_sf"/>
</dbReference>
<keyword evidence="4" id="KW-1015">Disulfide bond</keyword>
<keyword evidence="6" id="KW-0732">Signal</keyword>
<dbReference type="Gene3D" id="2.60.40.10">
    <property type="entry name" value="Immunoglobulins"/>
    <property type="match status" value="1"/>
</dbReference>
<dbReference type="Ensembl" id="ENSTGUT00000029791.1">
    <property type="protein sequence ID" value="ENSTGUP00000037140.1"/>
    <property type="gene ID" value="ENSTGUG00000025869.1"/>
</dbReference>
<dbReference type="FunFam" id="2.60.40.10:FF:000846">
    <property type="entry name" value="Hyaluronan and proteoglycan link protein 2"/>
    <property type="match status" value="1"/>
</dbReference>
<dbReference type="PANTHER" id="PTHR22804">
    <property type="entry name" value="AGGRECAN/VERSICAN PROTEOGLYCAN"/>
    <property type="match status" value="1"/>
</dbReference>
<dbReference type="PANTHER" id="PTHR22804:SF8">
    <property type="entry name" value="HYALURONAN AND PROTEOGLYCAN LINK PROTEIN 2"/>
    <property type="match status" value="1"/>
</dbReference>
<dbReference type="SMART" id="SM00409">
    <property type="entry name" value="IG"/>
    <property type="match status" value="1"/>
</dbReference>
<gene>
    <name evidence="8" type="primary">HAPLN2</name>
</gene>
<dbReference type="GeneTree" id="ENSGT00940000161384"/>
<proteinExistence type="predicted"/>
<dbReference type="InterPro" id="IPR013106">
    <property type="entry name" value="Ig_V-set"/>
</dbReference>
<dbReference type="PROSITE" id="PS50835">
    <property type="entry name" value="IG_LIKE"/>
    <property type="match status" value="1"/>
</dbReference>
<dbReference type="InterPro" id="IPR003599">
    <property type="entry name" value="Ig_sub"/>
</dbReference>
<protein>
    <submittedName>
        <fullName evidence="8">Hyaluronan and proteoglycan link protein 2</fullName>
    </submittedName>
</protein>
<feature type="domain" description="Ig-like" evidence="7">
    <location>
        <begin position="25"/>
        <end position="140"/>
    </location>
</feature>
<dbReference type="Pfam" id="PF00193">
    <property type="entry name" value="Xlink"/>
    <property type="match status" value="1"/>
</dbReference>
<dbReference type="InterPro" id="IPR050691">
    <property type="entry name" value="Hyaluronan_bind_Proteoglycan"/>
</dbReference>
<evidence type="ECO:0000256" key="4">
    <source>
        <dbReference type="ARBA" id="ARBA00023157"/>
    </source>
</evidence>
<dbReference type="SMART" id="SM00408">
    <property type="entry name" value="IGc2"/>
    <property type="match status" value="1"/>
</dbReference>
<dbReference type="Proteomes" id="UP000007754">
    <property type="component" value="Chromosome 25"/>
</dbReference>
<dbReference type="InterPro" id="IPR003598">
    <property type="entry name" value="Ig_sub2"/>
</dbReference>